<dbReference type="Pfam" id="PF04434">
    <property type="entry name" value="SWIM"/>
    <property type="match status" value="1"/>
</dbReference>
<evidence type="ECO:0000256" key="5">
    <source>
        <dbReference type="SAM" id="MobiDB-lite"/>
    </source>
</evidence>
<evidence type="ECO:0000256" key="1">
    <source>
        <dbReference type="ARBA" id="ARBA00022723"/>
    </source>
</evidence>
<reference evidence="7" key="2">
    <citation type="submission" date="2015-03" db="UniProtKB">
        <authorList>
            <consortium name="EnsemblPlants"/>
        </authorList>
    </citation>
    <scope>IDENTIFICATION</scope>
</reference>
<accession>A0A0D3E906</accession>
<feature type="compositionally biased region" description="Acidic residues" evidence="5">
    <location>
        <begin position="51"/>
        <end position="60"/>
    </location>
</feature>
<dbReference type="InterPro" id="IPR007527">
    <property type="entry name" value="Znf_SWIM"/>
</dbReference>
<feature type="compositionally biased region" description="Acidic residues" evidence="5">
    <location>
        <begin position="15"/>
        <end position="24"/>
    </location>
</feature>
<evidence type="ECO:0000256" key="3">
    <source>
        <dbReference type="ARBA" id="ARBA00022833"/>
    </source>
</evidence>
<keyword evidence="3" id="KW-0862">Zinc</keyword>
<evidence type="ECO:0000313" key="7">
    <source>
        <dbReference type="EnsemblPlants" id="Bo9g088600.1"/>
    </source>
</evidence>
<evidence type="ECO:0000313" key="8">
    <source>
        <dbReference type="Proteomes" id="UP000032141"/>
    </source>
</evidence>
<keyword evidence="8" id="KW-1185">Reference proteome</keyword>
<dbReference type="PROSITE" id="PS50966">
    <property type="entry name" value="ZF_SWIM"/>
    <property type="match status" value="1"/>
</dbReference>
<dbReference type="SMART" id="SM00575">
    <property type="entry name" value="ZnF_PMZ"/>
    <property type="match status" value="1"/>
</dbReference>
<dbReference type="PANTHER" id="PTHR31973">
    <property type="entry name" value="POLYPROTEIN, PUTATIVE-RELATED"/>
    <property type="match status" value="1"/>
</dbReference>
<evidence type="ECO:0000256" key="2">
    <source>
        <dbReference type="ARBA" id="ARBA00022771"/>
    </source>
</evidence>
<dbReference type="Gramene" id="Bo9g088600.1">
    <property type="protein sequence ID" value="Bo9g088600.1"/>
    <property type="gene ID" value="Bo9g088600"/>
</dbReference>
<protein>
    <recommendedName>
        <fullName evidence="6">SWIM-type domain-containing protein</fullName>
    </recommendedName>
</protein>
<proteinExistence type="predicted"/>
<feature type="region of interest" description="Disordered" evidence="5">
    <location>
        <begin position="1"/>
        <end position="24"/>
    </location>
</feature>
<organism evidence="7 8">
    <name type="scientific">Brassica oleracea var. oleracea</name>
    <dbReference type="NCBI Taxonomy" id="109376"/>
    <lineage>
        <taxon>Eukaryota</taxon>
        <taxon>Viridiplantae</taxon>
        <taxon>Streptophyta</taxon>
        <taxon>Embryophyta</taxon>
        <taxon>Tracheophyta</taxon>
        <taxon>Spermatophyta</taxon>
        <taxon>Magnoliopsida</taxon>
        <taxon>eudicotyledons</taxon>
        <taxon>Gunneridae</taxon>
        <taxon>Pentapetalae</taxon>
        <taxon>rosids</taxon>
        <taxon>malvids</taxon>
        <taxon>Brassicales</taxon>
        <taxon>Brassicaceae</taxon>
        <taxon>Brassiceae</taxon>
        <taxon>Brassica</taxon>
    </lineage>
</organism>
<keyword evidence="1" id="KW-0479">Metal-binding</keyword>
<keyword evidence="2 4" id="KW-0863">Zinc-finger</keyword>
<dbReference type="GO" id="GO:0008270">
    <property type="term" value="F:zinc ion binding"/>
    <property type="evidence" value="ECO:0007669"/>
    <property type="project" value="UniProtKB-KW"/>
</dbReference>
<dbReference type="InterPro" id="IPR006564">
    <property type="entry name" value="Znf_PMZ"/>
</dbReference>
<sequence>MESVSEAFQNAEGPNVEDEFDEEAVERDAFEIEQLVDNYVNEPSIRHDEIPESDSDDSDNEGNKSEKVSKQKSSNPVRRGNGILYKDQRFFNGVAFKECVLDYALRTGRNIKQYRYDKDKIGFKCVGGLSEDEGEACEWKVYASVLPSDNIWKVRVFVEKHSCVPSGSCEMLKVPQIARLFVDKIREEPDFYVSGLCTPYVVDFLAEEHKKASLCTVKRSTNGMYEAKVDGCTYRVSLERRTCTCKKFEICGIPCEHAYGVMLQNKLAPENFVCHWFRTAIWRHRLMSPY</sequence>
<dbReference type="EnsemblPlants" id="Bo9g088600.1">
    <property type="protein sequence ID" value="Bo9g088600.1"/>
    <property type="gene ID" value="Bo9g088600"/>
</dbReference>
<evidence type="ECO:0000259" key="6">
    <source>
        <dbReference type="PROSITE" id="PS50966"/>
    </source>
</evidence>
<evidence type="ECO:0000256" key="4">
    <source>
        <dbReference type="PROSITE-ProRule" id="PRU00325"/>
    </source>
</evidence>
<dbReference type="AlphaFoldDB" id="A0A0D3E906"/>
<dbReference type="PANTHER" id="PTHR31973:SF187">
    <property type="entry name" value="MUTATOR TRANSPOSASE MUDRA PROTEIN"/>
    <property type="match status" value="1"/>
</dbReference>
<dbReference type="Proteomes" id="UP000032141">
    <property type="component" value="Chromosome C9"/>
</dbReference>
<feature type="domain" description="SWIM-type" evidence="6">
    <location>
        <begin position="234"/>
        <end position="266"/>
    </location>
</feature>
<dbReference type="HOGENOM" id="CLU_960912_0_0_1"/>
<name>A0A0D3E906_BRAOL</name>
<reference evidence="7 8" key="1">
    <citation type="journal article" date="2014" name="Genome Biol.">
        <title>Transcriptome and methylome profiling reveals relics of genome dominance in the mesopolyploid Brassica oleracea.</title>
        <authorList>
            <person name="Parkin I.A."/>
            <person name="Koh C."/>
            <person name="Tang H."/>
            <person name="Robinson S.J."/>
            <person name="Kagale S."/>
            <person name="Clarke W.E."/>
            <person name="Town C.D."/>
            <person name="Nixon J."/>
            <person name="Krishnakumar V."/>
            <person name="Bidwell S.L."/>
            <person name="Denoeud F."/>
            <person name="Belcram H."/>
            <person name="Links M.G."/>
            <person name="Just J."/>
            <person name="Clarke C."/>
            <person name="Bender T."/>
            <person name="Huebert T."/>
            <person name="Mason A.S."/>
            <person name="Pires J.C."/>
            <person name="Barker G."/>
            <person name="Moore J."/>
            <person name="Walley P.G."/>
            <person name="Manoli S."/>
            <person name="Batley J."/>
            <person name="Edwards D."/>
            <person name="Nelson M.N."/>
            <person name="Wang X."/>
            <person name="Paterson A.H."/>
            <person name="King G."/>
            <person name="Bancroft I."/>
            <person name="Chalhoub B."/>
            <person name="Sharpe A.G."/>
        </authorList>
    </citation>
    <scope>NUCLEOTIDE SEQUENCE</scope>
    <source>
        <strain evidence="7 8">cv. TO1000</strain>
    </source>
</reference>
<feature type="region of interest" description="Disordered" evidence="5">
    <location>
        <begin position="36"/>
        <end position="80"/>
    </location>
</feature>